<dbReference type="PROSITE" id="PS50011">
    <property type="entry name" value="PROTEIN_KINASE_DOM"/>
    <property type="match status" value="1"/>
</dbReference>
<evidence type="ECO:0000256" key="6">
    <source>
        <dbReference type="ARBA" id="ARBA00022741"/>
    </source>
</evidence>
<dbReference type="PANTHER" id="PTHR45621">
    <property type="entry name" value="OS01G0588500 PROTEIN-RELATED"/>
    <property type="match status" value="1"/>
</dbReference>
<evidence type="ECO:0000256" key="10">
    <source>
        <dbReference type="ARBA" id="ARBA00048679"/>
    </source>
</evidence>
<accession>A0AAU9MQG5</accession>
<name>A0AAU9MQG5_9ASTR</name>
<reference evidence="15 16" key="1">
    <citation type="submission" date="2022-01" db="EMBL/GenBank/DDBJ databases">
        <authorList>
            <person name="Xiong W."/>
            <person name="Schranz E."/>
        </authorList>
    </citation>
    <scope>NUCLEOTIDE SEQUENCE [LARGE SCALE GENOMIC DNA]</scope>
</reference>
<dbReference type="PROSITE" id="PS00107">
    <property type="entry name" value="PROTEIN_KINASE_ATP"/>
    <property type="match status" value="1"/>
</dbReference>
<evidence type="ECO:0000259" key="14">
    <source>
        <dbReference type="PROSITE" id="PS50011"/>
    </source>
</evidence>
<evidence type="ECO:0000256" key="4">
    <source>
        <dbReference type="ARBA" id="ARBA00022527"/>
    </source>
</evidence>
<dbReference type="Gene3D" id="3.30.200.20">
    <property type="entry name" value="Phosphorylase Kinase, domain 1"/>
    <property type="match status" value="1"/>
</dbReference>
<dbReference type="InterPro" id="IPR008271">
    <property type="entry name" value="Ser/Thr_kinase_AS"/>
</dbReference>
<dbReference type="AlphaFoldDB" id="A0AAU9MQG5"/>
<dbReference type="InterPro" id="IPR017441">
    <property type="entry name" value="Protein_kinase_ATP_BS"/>
</dbReference>
<evidence type="ECO:0000256" key="1">
    <source>
        <dbReference type="ARBA" id="ARBA00004236"/>
    </source>
</evidence>
<comment type="catalytic activity">
    <reaction evidence="10">
        <text>L-seryl-[protein] + ATP = O-phospho-L-seryl-[protein] + ADP + H(+)</text>
        <dbReference type="Rhea" id="RHEA:17989"/>
        <dbReference type="Rhea" id="RHEA-COMP:9863"/>
        <dbReference type="Rhea" id="RHEA-COMP:11604"/>
        <dbReference type="ChEBI" id="CHEBI:15378"/>
        <dbReference type="ChEBI" id="CHEBI:29999"/>
        <dbReference type="ChEBI" id="CHEBI:30616"/>
        <dbReference type="ChEBI" id="CHEBI:83421"/>
        <dbReference type="ChEBI" id="CHEBI:456216"/>
        <dbReference type="EC" id="2.7.11.1"/>
    </reaction>
</comment>
<evidence type="ECO:0000256" key="8">
    <source>
        <dbReference type="ARBA" id="ARBA00022840"/>
    </source>
</evidence>
<dbReference type="Pfam" id="PF07714">
    <property type="entry name" value="PK_Tyr_Ser-Thr"/>
    <property type="match status" value="1"/>
</dbReference>
<dbReference type="InterPro" id="IPR011009">
    <property type="entry name" value="Kinase-like_dom_sf"/>
</dbReference>
<dbReference type="EC" id="2.7.11.1" evidence="2"/>
<keyword evidence="16" id="KW-1185">Reference proteome</keyword>
<evidence type="ECO:0000256" key="12">
    <source>
        <dbReference type="RuleBase" id="RU000304"/>
    </source>
</evidence>
<dbReference type="GO" id="GO:0004674">
    <property type="term" value="F:protein serine/threonine kinase activity"/>
    <property type="evidence" value="ECO:0007669"/>
    <property type="project" value="UniProtKB-KW"/>
</dbReference>
<dbReference type="PROSITE" id="PS00108">
    <property type="entry name" value="PROTEIN_KINASE_ST"/>
    <property type="match status" value="1"/>
</dbReference>
<feature type="domain" description="Protein kinase" evidence="14">
    <location>
        <begin position="78"/>
        <end position="441"/>
    </location>
</feature>
<feature type="binding site" evidence="11">
    <location>
        <position position="113"/>
    </location>
    <ligand>
        <name>ATP</name>
        <dbReference type="ChEBI" id="CHEBI:30616"/>
    </ligand>
</feature>
<dbReference type="InterPro" id="IPR001245">
    <property type="entry name" value="Ser-Thr/Tyr_kinase_cat_dom"/>
</dbReference>
<evidence type="ECO:0000313" key="16">
    <source>
        <dbReference type="Proteomes" id="UP001157418"/>
    </source>
</evidence>
<keyword evidence="3" id="KW-0472">Membrane</keyword>
<evidence type="ECO:0000313" key="15">
    <source>
        <dbReference type="EMBL" id="CAH1422848.1"/>
    </source>
</evidence>
<dbReference type="EMBL" id="CAKMRJ010001112">
    <property type="protein sequence ID" value="CAH1422848.1"/>
    <property type="molecule type" value="Genomic_DNA"/>
</dbReference>
<feature type="compositionally biased region" description="Basic and acidic residues" evidence="13">
    <location>
        <begin position="458"/>
        <end position="470"/>
    </location>
</feature>
<comment type="caution">
    <text evidence="15">The sequence shown here is derived from an EMBL/GenBank/DDBJ whole genome shotgun (WGS) entry which is preliminary data.</text>
</comment>
<keyword evidence="6 11" id="KW-0547">Nucleotide-binding</keyword>
<comment type="catalytic activity">
    <reaction evidence="9">
        <text>L-threonyl-[protein] + ATP = O-phospho-L-threonyl-[protein] + ADP + H(+)</text>
        <dbReference type="Rhea" id="RHEA:46608"/>
        <dbReference type="Rhea" id="RHEA-COMP:11060"/>
        <dbReference type="Rhea" id="RHEA-COMP:11605"/>
        <dbReference type="ChEBI" id="CHEBI:15378"/>
        <dbReference type="ChEBI" id="CHEBI:30013"/>
        <dbReference type="ChEBI" id="CHEBI:30616"/>
        <dbReference type="ChEBI" id="CHEBI:61977"/>
        <dbReference type="ChEBI" id="CHEBI:456216"/>
        <dbReference type="EC" id="2.7.11.1"/>
    </reaction>
</comment>
<proteinExistence type="inferred from homology"/>
<dbReference type="Gene3D" id="1.10.510.10">
    <property type="entry name" value="Transferase(Phosphotransferase) domain 1"/>
    <property type="match status" value="1"/>
</dbReference>
<evidence type="ECO:0000256" key="3">
    <source>
        <dbReference type="ARBA" id="ARBA00022475"/>
    </source>
</evidence>
<comment type="subcellular location">
    <subcellularLocation>
        <location evidence="1">Cell membrane</location>
    </subcellularLocation>
</comment>
<evidence type="ECO:0000256" key="5">
    <source>
        <dbReference type="ARBA" id="ARBA00022679"/>
    </source>
</evidence>
<feature type="region of interest" description="Disordered" evidence="13">
    <location>
        <begin position="458"/>
        <end position="478"/>
    </location>
</feature>
<dbReference type="FunFam" id="1.10.510.10:FF:000095">
    <property type="entry name" value="protein STRUBBELIG-RECEPTOR FAMILY 8"/>
    <property type="match status" value="1"/>
</dbReference>
<dbReference type="InterPro" id="IPR000719">
    <property type="entry name" value="Prot_kinase_dom"/>
</dbReference>
<dbReference type="GO" id="GO:0005524">
    <property type="term" value="F:ATP binding"/>
    <property type="evidence" value="ECO:0007669"/>
    <property type="project" value="UniProtKB-UniRule"/>
</dbReference>
<evidence type="ECO:0000256" key="11">
    <source>
        <dbReference type="PROSITE-ProRule" id="PRU10141"/>
    </source>
</evidence>
<evidence type="ECO:0000256" key="13">
    <source>
        <dbReference type="SAM" id="MobiDB-lite"/>
    </source>
</evidence>
<dbReference type="SUPFAM" id="SSF56112">
    <property type="entry name" value="Protein kinase-like (PK-like)"/>
    <property type="match status" value="1"/>
</dbReference>
<evidence type="ECO:0000256" key="7">
    <source>
        <dbReference type="ARBA" id="ARBA00022777"/>
    </source>
</evidence>
<dbReference type="GO" id="GO:0005886">
    <property type="term" value="C:plasma membrane"/>
    <property type="evidence" value="ECO:0007669"/>
    <property type="project" value="UniProtKB-SubCell"/>
</dbReference>
<dbReference type="InterPro" id="IPR050823">
    <property type="entry name" value="Plant_Ser_Thr_Prot_Kinase"/>
</dbReference>
<protein>
    <recommendedName>
        <fullName evidence="2">non-specific serine/threonine protein kinase</fullName>
        <ecNumber evidence="2">2.7.11.1</ecNumber>
    </recommendedName>
</protein>
<comment type="similarity">
    <text evidence="12">Belongs to the protein kinase superfamily.</text>
</comment>
<dbReference type="FunFam" id="3.30.200.20:FF:000228">
    <property type="entry name" value="Serine/threonine-protein kinase BIK1"/>
    <property type="match status" value="1"/>
</dbReference>
<evidence type="ECO:0000256" key="9">
    <source>
        <dbReference type="ARBA" id="ARBA00047899"/>
    </source>
</evidence>
<evidence type="ECO:0000256" key="2">
    <source>
        <dbReference type="ARBA" id="ARBA00012513"/>
    </source>
</evidence>
<dbReference type="Proteomes" id="UP001157418">
    <property type="component" value="Unassembled WGS sequence"/>
</dbReference>
<keyword evidence="4 12" id="KW-0723">Serine/threonine-protein kinase</keyword>
<keyword evidence="7" id="KW-0418">Kinase</keyword>
<sequence length="495" mass="55669">MAPTKLISWKTALLGCFTSQKVLLDPQALVSKSRKSQRLCMSDVSSSLFIINGVSNSMAVWDLHEFALAELTMITHDFASSSYLGEGGFGTVHKGFVDDELRPGLEAQPVAVKLLDLDGGQGHKEWLTEVTLLGQLRHPHLVRLIGYCCEEKNRLLVYEYMPRGNLERQLFTSTSFGVSVEKCSKRNGFEDILQFVLNILSVLSDFYIYRLHRHKTNHPTKHEINFNSRKKEHNTYLVRSPNVNCEIGKDCKNGYSSSLSWLIRIQIALGTAKGLAFLHCQDRPVIYRDFKTSNILLASDYTAKLSDFGLAKDGPEGDETHVSTRVMGTQGYAAPEYLMTGHLTTMSDVYSFGVVLLELLTGKRSVDKKRPNREQCLVVWGRPLLKDSNNLHRIMDSKLDGNFPVEGAKKAAALASRCLSHRPKCRPTMTEVVKTLEHILELGDFQVDWFVYITHEGEKSEQREKKEDKGVIGSGSSGDEEKVVVVVKKKDDECY</sequence>
<keyword evidence="5" id="KW-0808">Transferase</keyword>
<organism evidence="15 16">
    <name type="scientific">Lactuca virosa</name>
    <dbReference type="NCBI Taxonomy" id="75947"/>
    <lineage>
        <taxon>Eukaryota</taxon>
        <taxon>Viridiplantae</taxon>
        <taxon>Streptophyta</taxon>
        <taxon>Embryophyta</taxon>
        <taxon>Tracheophyta</taxon>
        <taxon>Spermatophyta</taxon>
        <taxon>Magnoliopsida</taxon>
        <taxon>eudicotyledons</taxon>
        <taxon>Gunneridae</taxon>
        <taxon>Pentapetalae</taxon>
        <taxon>asterids</taxon>
        <taxon>campanulids</taxon>
        <taxon>Asterales</taxon>
        <taxon>Asteraceae</taxon>
        <taxon>Cichorioideae</taxon>
        <taxon>Cichorieae</taxon>
        <taxon>Lactucinae</taxon>
        <taxon>Lactuca</taxon>
    </lineage>
</organism>
<keyword evidence="3" id="KW-1003">Cell membrane</keyword>
<gene>
    <name evidence="15" type="ORF">LVIROSA_LOCUS10155</name>
</gene>
<keyword evidence="8 11" id="KW-0067">ATP-binding</keyword>